<dbReference type="PANTHER" id="PTHR11485:SF57">
    <property type="entry name" value="TRANSFERRIN"/>
    <property type="match status" value="1"/>
</dbReference>
<dbReference type="Gene3D" id="3.40.190.10">
    <property type="entry name" value="Periplasmic binding protein-like II"/>
    <property type="match status" value="4"/>
</dbReference>
<dbReference type="GO" id="GO:0005769">
    <property type="term" value="C:early endosome"/>
    <property type="evidence" value="ECO:0007669"/>
    <property type="project" value="TreeGrafter"/>
</dbReference>
<accession>A0A182UGP9</accession>
<dbReference type="PROSITE" id="PS51408">
    <property type="entry name" value="TRANSFERRIN_LIKE_4"/>
    <property type="match status" value="2"/>
</dbReference>
<protein>
    <recommendedName>
        <fullName evidence="4">Transferrin-like domain-containing protein</fullName>
    </recommendedName>
</protein>
<keyword evidence="3" id="KW-0732">Signal</keyword>
<evidence type="ECO:0000259" key="4">
    <source>
        <dbReference type="PROSITE" id="PS51408"/>
    </source>
</evidence>
<dbReference type="AlphaFoldDB" id="A0A182UGP9"/>
<dbReference type="SUPFAM" id="SSF53850">
    <property type="entry name" value="Periplasmic binding protein-like II"/>
    <property type="match status" value="2"/>
</dbReference>
<dbReference type="GO" id="GO:0006826">
    <property type="term" value="P:iron ion transport"/>
    <property type="evidence" value="ECO:0007669"/>
    <property type="project" value="TreeGrafter"/>
</dbReference>
<dbReference type="VEuPathDB" id="VectorBase:AMEC020083"/>
<name>A0A182UGP9_9DIPT</name>
<feature type="compositionally biased region" description="Acidic residues" evidence="1">
    <location>
        <begin position="507"/>
        <end position="525"/>
    </location>
</feature>
<evidence type="ECO:0000256" key="1">
    <source>
        <dbReference type="SAM" id="MobiDB-lite"/>
    </source>
</evidence>
<dbReference type="GO" id="GO:0005886">
    <property type="term" value="C:plasma membrane"/>
    <property type="evidence" value="ECO:0007669"/>
    <property type="project" value="TreeGrafter"/>
</dbReference>
<evidence type="ECO:0000313" key="6">
    <source>
        <dbReference type="Proteomes" id="UP000075902"/>
    </source>
</evidence>
<evidence type="ECO:0000256" key="2">
    <source>
        <dbReference type="SAM" id="Phobius"/>
    </source>
</evidence>
<feature type="signal peptide" evidence="3">
    <location>
        <begin position="1"/>
        <end position="22"/>
    </location>
</feature>
<dbReference type="Pfam" id="PF00405">
    <property type="entry name" value="Transferrin"/>
    <property type="match status" value="3"/>
</dbReference>
<evidence type="ECO:0000313" key="5">
    <source>
        <dbReference type="EnsemblMetazoa" id="AMEC020083-PA"/>
    </source>
</evidence>
<dbReference type="GO" id="GO:0005615">
    <property type="term" value="C:extracellular space"/>
    <property type="evidence" value="ECO:0007669"/>
    <property type="project" value="TreeGrafter"/>
</dbReference>
<dbReference type="Proteomes" id="UP000075902">
    <property type="component" value="Unassembled WGS sequence"/>
</dbReference>
<keyword evidence="2" id="KW-1133">Transmembrane helix</keyword>
<proteinExistence type="predicted"/>
<feature type="region of interest" description="Disordered" evidence="1">
    <location>
        <begin position="507"/>
        <end position="535"/>
    </location>
</feature>
<feature type="chain" id="PRO_5008138200" description="Transferrin-like domain-containing protein" evidence="3">
    <location>
        <begin position="23"/>
        <end position="1037"/>
    </location>
</feature>
<feature type="transmembrane region" description="Helical" evidence="2">
    <location>
        <begin position="719"/>
        <end position="741"/>
    </location>
</feature>
<feature type="domain" description="Transferrin-like" evidence="4">
    <location>
        <begin position="26"/>
        <end position="315"/>
    </location>
</feature>
<dbReference type="CDD" id="cd13529">
    <property type="entry name" value="PBP2_transferrin"/>
    <property type="match status" value="2"/>
</dbReference>
<keyword evidence="2" id="KW-0812">Transmembrane</keyword>
<reference evidence="5" key="2">
    <citation type="submission" date="2020-05" db="UniProtKB">
        <authorList>
            <consortium name="EnsemblMetazoa"/>
        </authorList>
    </citation>
    <scope>IDENTIFICATION</scope>
    <source>
        <strain evidence="5">CM1001059</strain>
    </source>
</reference>
<keyword evidence="2" id="KW-0472">Membrane</keyword>
<sequence length="1037" mass="114419">MVQVYRLPVLLLLVAFGGFAAGQQQERVCAVARYTAECEQLQRGASEVVCVHVQDSVECAQRIRNGTADFGVFSAESVLLTASLDWEGLTVIKELRNAERMRESVDFQTAVVVRSRHTGGLDGLRGLRYCHPGLHYSRTQRWTERVLKHFERLVAPPKCEGFHTVTEIETAAVANFFGASCRPGSALQCLERDGDVVYASVLEIQRFFTDRSSIASDFSYLCPDGTLQPVSGPACTWLAQPWGTVIASATKAVQIAARMDVWLRNSLTSGAPWETAIIDILTRHNTDRIAAASSIQSPVDYMRPHRPMPIPADICQTTARWCTTSLEEQDKCDVLAKAGLTSGVYPLLQCNNPTTNRINCLREISADRADFAGIDSNYGYLARQSNLAAALYQETEKEKYSSVVVLTKEGKGHDRFEKLRNAKACFPEFGGIASIAFVNVGRSRGIFDRNECDYGHLMSEYFSESCAPGSRDDLHDPTGEHAENLCALCRYAEKPTPRELGTYQAADDDGLYTDSPLEDDAEEPPVEGIDPALRQNDGIGGSIDRNVLCAAAETNRYYGTRGALRCLQEAGEVAIIEAQNLAEHAQFLAMNASDYRVLCRNGTLAAYTGFDVDDECYLTTIVDGEIVVRRQWEQSDNIVHLLTSLDVYLQNDPDFRMYNIFAGQRNLLFEDSALGLVSPQHNELGTSVKNYIRLFENIEDCQNAAPSTTLAPGGTGGRAAIVTVNLLLTIILAGIIAWRFCVTSSHGFCSFVTLGCSLLMLPNTFSLPIMLRPSWQQQQFFSSRSDTRSRFRSYFGPFTLAVSPVAATISSFMMLCGWPGTVWHSRLIWAGSSWHGSSGTLNQVPSTLASSFSSAITDSFFTSPYLRTNSAYVSRPISPSWMASNQSKMTVSRSLRHATRHDSIEKCSMRRVDGALVAAGRNAAGDELIPIAERLELLHQGAEDHRRAAAQRAVLLLRVRLGLRLLVLLGRPGRGRICRRPVRSRSRLGFQHLAASPVSAYMSICSNCIRKVGYSAVGEGRSSEVCIIMQRNFKHMI</sequence>
<feature type="transmembrane region" description="Helical" evidence="2">
    <location>
        <begin position="748"/>
        <end position="771"/>
    </location>
</feature>
<dbReference type="STRING" id="34690.A0A182UGP9"/>
<dbReference type="GO" id="GO:0055037">
    <property type="term" value="C:recycling endosome"/>
    <property type="evidence" value="ECO:0007669"/>
    <property type="project" value="TreeGrafter"/>
</dbReference>
<dbReference type="SMART" id="SM00094">
    <property type="entry name" value="TR_FER"/>
    <property type="match status" value="1"/>
</dbReference>
<reference evidence="6" key="1">
    <citation type="submission" date="2014-01" db="EMBL/GenBank/DDBJ databases">
        <title>The Genome Sequence of Anopheles melas CM1001059_A (V2).</title>
        <authorList>
            <consortium name="The Broad Institute Genomics Platform"/>
            <person name="Neafsey D.E."/>
            <person name="Besansky N."/>
            <person name="Howell P."/>
            <person name="Walton C."/>
            <person name="Young S.K."/>
            <person name="Zeng Q."/>
            <person name="Gargeya S."/>
            <person name="Fitzgerald M."/>
            <person name="Haas B."/>
            <person name="Abouelleil A."/>
            <person name="Allen A.W."/>
            <person name="Alvarado L."/>
            <person name="Arachchi H.M."/>
            <person name="Berlin A.M."/>
            <person name="Chapman S.B."/>
            <person name="Gainer-Dewar J."/>
            <person name="Goldberg J."/>
            <person name="Griggs A."/>
            <person name="Gujja S."/>
            <person name="Hansen M."/>
            <person name="Howarth C."/>
            <person name="Imamovic A."/>
            <person name="Ireland A."/>
            <person name="Larimer J."/>
            <person name="McCowan C."/>
            <person name="Murphy C."/>
            <person name="Pearson M."/>
            <person name="Poon T.W."/>
            <person name="Priest M."/>
            <person name="Roberts A."/>
            <person name="Saif S."/>
            <person name="Shea T."/>
            <person name="Sisk P."/>
            <person name="Sykes S."/>
            <person name="Wortman J."/>
            <person name="Nusbaum C."/>
            <person name="Birren B."/>
        </authorList>
    </citation>
    <scope>NUCLEOTIDE SEQUENCE [LARGE SCALE GENOMIC DNA]</scope>
    <source>
        <strain evidence="6">CM1001059</strain>
    </source>
</reference>
<dbReference type="InterPro" id="IPR001156">
    <property type="entry name" value="Transferrin-like_dom"/>
</dbReference>
<evidence type="ECO:0000256" key="3">
    <source>
        <dbReference type="SAM" id="SignalP"/>
    </source>
</evidence>
<dbReference type="EnsemblMetazoa" id="AMEC020083-RA">
    <property type="protein sequence ID" value="AMEC020083-PA"/>
    <property type="gene ID" value="AMEC020083"/>
</dbReference>
<keyword evidence="6" id="KW-1185">Reference proteome</keyword>
<organism evidence="5 6">
    <name type="scientific">Anopheles melas</name>
    <dbReference type="NCBI Taxonomy" id="34690"/>
    <lineage>
        <taxon>Eukaryota</taxon>
        <taxon>Metazoa</taxon>
        <taxon>Ecdysozoa</taxon>
        <taxon>Arthropoda</taxon>
        <taxon>Hexapoda</taxon>
        <taxon>Insecta</taxon>
        <taxon>Pterygota</taxon>
        <taxon>Neoptera</taxon>
        <taxon>Endopterygota</taxon>
        <taxon>Diptera</taxon>
        <taxon>Nematocera</taxon>
        <taxon>Culicoidea</taxon>
        <taxon>Culicidae</taxon>
        <taxon>Anophelinae</taxon>
        <taxon>Anopheles</taxon>
    </lineage>
</organism>
<dbReference type="PANTHER" id="PTHR11485">
    <property type="entry name" value="TRANSFERRIN"/>
    <property type="match status" value="1"/>
</dbReference>
<feature type="domain" description="Transferrin-like" evidence="4">
    <location>
        <begin position="319"/>
        <end position="703"/>
    </location>
</feature>